<organism evidence="9 10">
    <name type="scientific">Auraticoccus cholistanensis</name>
    <dbReference type="NCBI Taxonomy" id="2656650"/>
    <lineage>
        <taxon>Bacteria</taxon>
        <taxon>Bacillati</taxon>
        <taxon>Actinomycetota</taxon>
        <taxon>Actinomycetes</taxon>
        <taxon>Propionibacteriales</taxon>
        <taxon>Propionibacteriaceae</taxon>
        <taxon>Auraticoccus</taxon>
    </lineage>
</organism>
<dbReference type="GO" id="GO:0004590">
    <property type="term" value="F:orotidine-5'-phosphate decarboxylase activity"/>
    <property type="evidence" value="ECO:0007669"/>
    <property type="project" value="UniProtKB-UniRule"/>
</dbReference>
<dbReference type="SMART" id="SM00934">
    <property type="entry name" value="OMPdecase"/>
    <property type="match status" value="1"/>
</dbReference>
<evidence type="ECO:0000313" key="10">
    <source>
        <dbReference type="Proteomes" id="UP000435304"/>
    </source>
</evidence>
<accession>A0A6A9USX6</accession>
<dbReference type="UniPathway" id="UPA00070">
    <property type="reaction ID" value="UER00120"/>
</dbReference>
<dbReference type="InterPro" id="IPR011060">
    <property type="entry name" value="RibuloseP-bd_barrel"/>
</dbReference>
<keyword evidence="4" id="KW-0665">Pyrimidine biosynthesis</keyword>
<dbReference type="Gene3D" id="3.20.20.70">
    <property type="entry name" value="Aldolase class I"/>
    <property type="match status" value="1"/>
</dbReference>
<dbReference type="PANTHER" id="PTHR43375">
    <property type="entry name" value="OROTIDINE 5'-PHOSPHATE DECARBOXYLASE"/>
    <property type="match status" value="1"/>
</dbReference>
<evidence type="ECO:0000256" key="4">
    <source>
        <dbReference type="ARBA" id="ARBA00022975"/>
    </source>
</evidence>
<dbReference type="CDD" id="cd04725">
    <property type="entry name" value="OMP_decarboxylase_like"/>
    <property type="match status" value="1"/>
</dbReference>
<dbReference type="InterPro" id="IPR013785">
    <property type="entry name" value="Aldolase_TIM"/>
</dbReference>
<dbReference type="Proteomes" id="UP000435304">
    <property type="component" value="Unassembled WGS sequence"/>
</dbReference>
<dbReference type="PANTHER" id="PTHR43375:SF1">
    <property type="entry name" value="OROTIDINE 5'-PHOSPHATE DECARBOXYLASE"/>
    <property type="match status" value="1"/>
</dbReference>
<dbReference type="PROSITE" id="PS00156">
    <property type="entry name" value="OMPDECASE"/>
    <property type="match status" value="1"/>
</dbReference>
<proteinExistence type="inferred from homology"/>
<evidence type="ECO:0000256" key="5">
    <source>
        <dbReference type="ARBA" id="ARBA00023239"/>
    </source>
</evidence>
<dbReference type="InterPro" id="IPR018089">
    <property type="entry name" value="OMPdecase_AS"/>
</dbReference>
<evidence type="ECO:0000256" key="2">
    <source>
        <dbReference type="ARBA" id="ARBA00008847"/>
    </source>
</evidence>
<evidence type="ECO:0000256" key="6">
    <source>
        <dbReference type="ARBA" id="ARBA00049157"/>
    </source>
</evidence>
<dbReference type="InterPro" id="IPR011995">
    <property type="entry name" value="OMPdecase_type-2"/>
</dbReference>
<protein>
    <recommendedName>
        <fullName evidence="7">Orotidine-5'-phosphate decarboxylase</fullName>
        <ecNumber evidence="7">4.1.1.23</ecNumber>
    </recommendedName>
</protein>
<dbReference type="GO" id="GO:0044205">
    <property type="term" value="P:'de novo' UMP biosynthetic process"/>
    <property type="evidence" value="ECO:0007669"/>
    <property type="project" value="UniProtKB-UniPathway"/>
</dbReference>
<evidence type="ECO:0000256" key="3">
    <source>
        <dbReference type="ARBA" id="ARBA00022793"/>
    </source>
</evidence>
<sequence length="299" mass="29644">MTTDTTTTTADGGRAGWGSRLARVTAERGRLCVGLDPHPQVLAGWGLDDDVASVERCMRSTVAALGDLVAVFKPQSALYERFGSAGVAVLERLLADIAATGALALMDAKRGDIGSTMAGYAAAYLTDGSPLAADALTVNPYLGLDAVAPALDAARASGRGVYLLARTSNPGSGWLQLASSDGRTVAQLVCDAAAEQNAAELAAGGGSGLGSVGVVVGGTHGQGDLDLSSFNGSVLVPGVGAQGATLADLARSFARADLLLPTSSRGVLAAGPDAAALRRAVTDLLSEAGVLGGGPAGSR</sequence>
<gene>
    <name evidence="9" type="primary">pyrF</name>
    <name evidence="9" type="ORF">GC722_07795</name>
</gene>
<reference evidence="9 10" key="1">
    <citation type="submission" date="2019-12" db="EMBL/GenBank/DDBJ databases">
        <title>Auraticoccus cholistani sp. nov., an actinomycete isolated from soil of Cholistan desert.</title>
        <authorList>
            <person name="Cheema M.T."/>
        </authorList>
    </citation>
    <scope>NUCLEOTIDE SEQUENCE [LARGE SCALE GENOMIC DNA]</scope>
    <source>
        <strain evidence="9 10">F435</strain>
    </source>
</reference>
<dbReference type="GO" id="GO:0006207">
    <property type="term" value="P:'de novo' pyrimidine nucleobase biosynthetic process"/>
    <property type="evidence" value="ECO:0007669"/>
    <property type="project" value="InterPro"/>
</dbReference>
<dbReference type="NCBIfam" id="TIGR02127">
    <property type="entry name" value="pyrF_sub2"/>
    <property type="match status" value="1"/>
</dbReference>
<dbReference type="SUPFAM" id="SSF51366">
    <property type="entry name" value="Ribulose-phoshate binding barrel"/>
    <property type="match status" value="1"/>
</dbReference>
<comment type="caution">
    <text evidence="9">The sequence shown here is derived from an EMBL/GenBank/DDBJ whole genome shotgun (WGS) entry which is preliminary data.</text>
</comment>
<evidence type="ECO:0000259" key="8">
    <source>
        <dbReference type="SMART" id="SM00934"/>
    </source>
</evidence>
<evidence type="ECO:0000313" key="9">
    <source>
        <dbReference type="EMBL" id="MVA75923.1"/>
    </source>
</evidence>
<dbReference type="AlphaFoldDB" id="A0A6A9USX6"/>
<keyword evidence="3" id="KW-0210">Decarboxylase</keyword>
<comment type="similarity">
    <text evidence="2">Belongs to the OMP decarboxylase family. Type 2 subfamily.</text>
</comment>
<dbReference type="EMBL" id="WPCU01000005">
    <property type="protein sequence ID" value="MVA75923.1"/>
    <property type="molecule type" value="Genomic_DNA"/>
</dbReference>
<dbReference type="RefSeq" id="WP_156609421.1">
    <property type="nucleotide sequence ID" value="NZ_WPCU01000005.1"/>
</dbReference>
<dbReference type="EC" id="4.1.1.23" evidence="7"/>
<comment type="catalytic activity">
    <reaction evidence="6">
        <text>orotidine 5'-phosphate + H(+) = UMP + CO2</text>
        <dbReference type="Rhea" id="RHEA:11596"/>
        <dbReference type="ChEBI" id="CHEBI:15378"/>
        <dbReference type="ChEBI" id="CHEBI:16526"/>
        <dbReference type="ChEBI" id="CHEBI:57538"/>
        <dbReference type="ChEBI" id="CHEBI:57865"/>
        <dbReference type="EC" id="4.1.1.23"/>
    </reaction>
</comment>
<comment type="pathway">
    <text evidence="1">Pyrimidine metabolism; UMP biosynthesis via de novo pathway; UMP from orotate: step 2/2.</text>
</comment>
<name>A0A6A9USX6_9ACTN</name>
<feature type="domain" description="Orotidine 5'-phosphate decarboxylase" evidence="8">
    <location>
        <begin position="30"/>
        <end position="280"/>
    </location>
</feature>
<evidence type="ECO:0000256" key="1">
    <source>
        <dbReference type="ARBA" id="ARBA00004861"/>
    </source>
</evidence>
<evidence type="ECO:0000256" key="7">
    <source>
        <dbReference type="NCBIfam" id="TIGR02127"/>
    </source>
</evidence>
<dbReference type="InterPro" id="IPR001754">
    <property type="entry name" value="OMPdeCOase_dom"/>
</dbReference>
<dbReference type="Pfam" id="PF00215">
    <property type="entry name" value="OMPdecase"/>
    <property type="match status" value="1"/>
</dbReference>
<keyword evidence="5 9" id="KW-0456">Lyase</keyword>
<keyword evidence="10" id="KW-1185">Reference proteome</keyword>